<accession>A0A7W4W093</accession>
<evidence type="ECO:0000259" key="1">
    <source>
        <dbReference type="Pfam" id="PF02720"/>
    </source>
</evidence>
<dbReference type="EMBL" id="JACHWR010000004">
    <property type="protein sequence ID" value="MBB3044980.1"/>
    <property type="molecule type" value="Genomic_DNA"/>
</dbReference>
<protein>
    <recommendedName>
        <fullName evidence="1">DUF222 domain-containing protein</fullName>
    </recommendedName>
</protein>
<dbReference type="Proteomes" id="UP000589626">
    <property type="component" value="Unassembled WGS sequence"/>
</dbReference>
<gene>
    <name evidence="2" type="ORF">FHU40_004833</name>
</gene>
<evidence type="ECO:0000313" key="2">
    <source>
        <dbReference type="EMBL" id="MBB3044980.1"/>
    </source>
</evidence>
<keyword evidence="3" id="KW-1185">Reference proteome</keyword>
<proteinExistence type="predicted"/>
<dbReference type="RefSeq" id="WP_183594976.1">
    <property type="nucleotide sequence ID" value="NZ_JACHWR010000004.1"/>
</dbReference>
<sequence>MSEDQLQLHPVLAAMGVVDEALASVSDVDPMYLSTAEKKQALLGLSSSIDRLEELRMRLLAAADDVAEEDGARDAASWLAHHGRRDRAECRQRLRLGRALAERERTAQALRDGEINVAQAGVVVRALDELPAEIGGDVCAAAEDRLVVEAARFGPRQLRILGRRVVDVVAPEVAEGLEARLLEREEASAARRTFLTTRRNGDGTTDIRIRVADLVCDRLLTYLEAFTTPRRGGATSSDRRPYEQRLGAAFGAFLESVDPGRLPLHGGDATTLVVTVDLEVLRSGTGAAYVGDEPISAGEARRLACTAGIVPAVLGGASQVLDLGRLRRLYRGGQRKALGLRYPTCAAEGCDIPAAWCEAHHAGEPWASGGRTDLADGVLHCSFHHHLAHDHRYRTERMPDGSVRFHRRT</sequence>
<evidence type="ECO:0000313" key="3">
    <source>
        <dbReference type="Proteomes" id="UP000589626"/>
    </source>
</evidence>
<reference evidence="2 3" key="1">
    <citation type="submission" date="2020-08" db="EMBL/GenBank/DDBJ databases">
        <title>Sequencing the genomes of 1000 actinobacteria strains.</title>
        <authorList>
            <person name="Klenk H.-P."/>
        </authorList>
    </citation>
    <scope>NUCLEOTIDE SEQUENCE [LARGE SCALE GENOMIC DNA]</scope>
    <source>
        <strain evidence="2 3">DSM 105498</strain>
    </source>
</reference>
<dbReference type="AlphaFoldDB" id="A0A7W4W093"/>
<comment type="caution">
    <text evidence="2">The sequence shown here is derived from an EMBL/GenBank/DDBJ whole genome shotgun (WGS) entry which is preliminary data.</text>
</comment>
<dbReference type="Pfam" id="PF02720">
    <property type="entry name" value="DUF222"/>
    <property type="match status" value="1"/>
</dbReference>
<feature type="domain" description="DUF222" evidence="1">
    <location>
        <begin position="54"/>
        <end position="340"/>
    </location>
</feature>
<dbReference type="InterPro" id="IPR003870">
    <property type="entry name" value="DUF222"/>
</dbReference>
<name>A0A7W4W093_9ACTN</name>
<organism evidence="2 3">
    <name type="scientific">Nocardioides soli</name>
    <dbReference type="NCBI Taxonomy" id="1036020"/>
    <lineage>
        <taxon>Bacteria</taxon>
        <taxon>Bacillati</taxon>
        <taxon>Actinomycetota</taxon>
        <taxon>Actinomycetes</taxon>
        <taxon>Propionibacteriales</taxon>
        <taxon>Nocardioidaceae</taxon>
        <taxon>Nocardioides</taxon>
    </lineage>
</organism>